<dbReference type="Gene3D" id="3.20.20.210">
    <property type="match status" value="1"/>
</dbReference>
<keyword evidence="6" id="KW-1185">Reference proteome</keyword>
<keyword evidence="3" id="KW-0862">Zinc</keyword>
<evidence type="ECO:0000259" key="4">
    <source>
        <dbReference type="Pfam" id="PF01717"/>
    </source>
</evidence>
<dbReference type="EMBL" id="CP075546">
    <property type="protein sequence ID" value="QVV88945.1"/>
    <property type="molecule type" value="Genomic_DNA"/>
</dbReference>
<evidence type="ECO:0000256" key="2">
    <source>
        <dbReference type="ARBA" id="ARBA00022723"/>
    </source>
</evidence>
<evidence type="ECO:0000256" key="3">
    <source>
        <dbReference type="ARBA" id="ARBA00022833"/>
    </source>
</evidence>
<dbReference type="CDD" id="cd03311">
    <property type="entry name" value="CIMS_C_terminal_like"/>
    <property type="match status" value="1"/>
</dbReference>
<dbReference type="PANTHER" id="PTHR30519">
    <property type="entry name" value="5-METHYLTETRAHYDROPTEROYLTRIGLUTAMATE--HOMOCYSTEINE METHYLTRANSFERASE"/>
    <property type="match status" value="1"/>
</dbReference>
<dbReference type="KEGG" id="mrtj:KHC33_16885"/>
<dbReference type="Proteomes" id="UP000680656">
    <property type="component" value="Chromosome"/>
</dbReference>
<dbReference type="GO" id="GO:0032259">
    <property type="term" value="P:methylation"/>
    <property type="evidence" value="ECO:0007669"/>
    <property type="project" value="UniProtKB-KW"/>
</dbReference>
<dbReference type="GO" id="GO:0008270">
    <property type="term" value="F:zinc ion binding"/>
    <property type="evidence" value="ECO:0007669"/>
    <property type="project" value="InterPro"/>
</dbReference>
<keyword evidence="5" id="KW-0808">Transferase</keyword>
<dbReference type="GeneID" id="65567090"/>
<name>A0A8E7AY56_9EURY</name>
<feature type="domain" description="Cobalamin-independent methionine synthase MetE C-terminal/archaeal" evidence="4">
    <location>
        <begin position="10"/>
        <end position="291"/>
    </location>
</feature>
<evidence type="ECO:0000313" key="6">
    <source>
        <dbReference type="Proteomes" id="UP000680656"/>
    </source>
</evidence>
<gene>
    <name evidence="5" type="ORF">KHC33_16885</name>
</gene>
<accession>A0A8E7AY56</accession>
<dbReference type="NCBIfam" id="NF002119">
    <property type="entry name" value="PRK00957.1"/>
    <property type="match status" value="1"/>
</dbReference>
<dbReference type="RefSeq" id="WP_214419748.1">
    <property type="nucleotide sequence ID" value="NZ_CP075546.1"/>
</dbReference>
<evidence type="ECO:0000256" key="1">
    <source>
        <dbReference type="ARBA" id="ARBA00001947"/>
    </source>
</evidence>
<reference evidence="5 6" key="1">
    <citation type="submission" date="2021-05" db="EMBL/GenBank/DDBJ databases">
        <title>A novel Methanospirillum isolate from a pyrite-forming mixed culture.</title>
        <authorList>
            <person name="Bunk B."/>
            <person name="Sproer C."/>
            <person name="Spring S."/>
            <person name="Pester M."/>
        </authorList>
    </citation>
    <scope>NUCLEOTIDE SEQUENCE [LARGE SCALE GENOMIC DNA]</scope>
    <source>
        <strain evidence="5 6">J.3.6.1-F.2.7.3</strain>
    </source>
</reference>
<sequence length="305" mass="32710">MQSFIPDTILPTTVVGSYPAQPKRTLNSLFDPFHAAVVNAIACQKRAGITIISDGQVRGDMIGTFASKLPGIRGNDVIGRIMPPDQAITVKDTAFAVKQHPYVKGIITGPSTLAHGLHLSTKQYRNRDELIPDIASSLVVEAQGLARTGAVMLQIDEPILSTGAASLDLAKKAISTIAQAVSIPVCLHACGNISHIIDEFLKMPVQILDFEGSVNAANLASFSGKELQNRYIGYGIVDSSSPVLESLEDVKKRLWAGIDILGPERILPDPDCGLRMHTPDSAYAKLSRLTTAVSEVRHDLNLGKI</sequence>
<evidence type="ECO:0000313" key="5">
    <source>
        <dbReference type="EMBL" id="QVV88945.1"/>
    </source>
</evidence>
<protein>
    <submittedName>
        <fullName evidence="5">Methionine synthase</fullName>
        <ecNumber evidence="5">2.1.1.13</ecNumber>
    </submittedName>
</protein>
<comment type="cofactor">
    <cofactor evidence="1">
        <name>Zn(2+)</name>
        <dbReference type="ChEBI" id="CHEBI:29105"/>
    </cofactor>
</comment>
<dbReference type="SUPFAM" id="SSF51726">
    <property type="entry name" value="UROD/MetE-like"/>
    <property type="match status" value="1"/>
</dbReference>
<dbReference type="Pfam" id="PF01717">
    <property type="entry name" value="Meth_synt_2"/>
    <property type="match status" value="1"/>
</dbReference>
<dbReference type="AlphaFoldDB" id="A0A8E7AY56"/>
<dbReference type="GO" id="GO:0003871">
    <property type="term" value="F:5-methyltetrahydropteroyltriglutamate-homocysteine S-methyltransferase activity"/>
    <property type="evidence" value="ECO:0007669"/>
    <property type="project" value="InterPro"/>
</dbReference>
<organism evidence="5 6">
    <name type="scientific">Methanospirillum purgamenti</name>
    <dbReference type="NCBI Taxonomy" id="2834276"/>
    <lineage>
        <taxon>Archaea</taxon>
        <taxon>Methanobacteriati</taxon>
        <taxon>Methanobacteriota</taxon>
        <taxon>Stenosarchaea group</taxon>
        <taxon>Methanomicrobia</taxon>
        <taxon>Methanomicrobiales</taxon>
        <taxon>Methanospirillaceae</taxon>
        <taxon>Methanospirillum</taxon>
    </lineage>
</organism>
<dbReference type="GO" id="GO:0008705">
    <property type="term" value="F:methionine synthase activity"/>
    <property type="evidence" value="ECO:0007669"/>
    <property type="project" value="UniProtKB-EC"/>
</dbReference>
<keyword evidence="5" id="KW-0489">Methyltransferase</keyword>
<dbReference type="InterPro" id="IPR002629">
    <property type="entry name" value="Met_Synth_C/arc"/>
</dbReference>
<proteinExistence type="predicted"/>
<dbReference type="InterPro" id="IPR038071">
    <property type="entry name" value="UROD/MetE-like_sf"/>
</dbReference>
<dbReference type="EC" id="2.1.1.13" evidence="5"/>
<keyword evidence="2" id="KW-0479">Metal-binding</keyword>